<reference evidence="2 3" key="1">
    <citation type="submission" date="2016-03" db="EMBL/GenBank/DDBJ databases">
        <title>Genome sequence of Mycoplasma gallinarum strain Mgn_IPT.</title>
        <authorList>
            <person name="Yacoub E."/>
            <person name="Sirand-Pugnet P."/>
            <person name="Barre A."/>
            <person name="Maurier F."/>
            <person name="Blanchard A."/>
            <person name="Ben Abdelmoumen B.M."/>
        </authorList>
    </citation>
    <scope>NUCLEOTIDE SEQUENCE [LARGE SCALE GENOMIC DNA]</scope>
    <source>
        <strain evidence="2 3">Mgn_IPT</strain>
    </source>
</reference>
<feature type="transmembrane region" description="Helical" evidence="1">
    <location>
        <begin position="337"/>
        <end position="358"/>
    </location>
</feature>
<feature type="transmembrane region" description="Helical" evidence="1">
    <location>
        <begin position="139"/>
        <end position="161"/>
    </location>
</feature>
<keyword evidence="1" id="KW-0472">Membrane</keyword>
<name>A0A168RKU0_9BACT</name>
<dbReference type="Proteomes" id="UP000076983">
    <property type="component" value="Unassembled WGS sequence"/>
</dbReference>
<dbReference type="NCBIfam" id="NF045937">
    <property type="entry name" value="MSC_0624_12TM"/>
    <property type="match status" value="1"/>
</dbReference>
<feature type="transmembrane region" description="Helical" evidence="1">
    <location>
        <begin position="436"/>
        <end position="465"/>
    </location>
</feature>
<feature type="transmembrane region" description="Helical" evidence="1">
    <location>
        <begin position="173"/>
        <end position="199"/>
    </location>
</feature>
<proteinExistence type="predicted"/>
<keyword evidence="1" id="KW-0812">Transmembrane</keyword>
<feature type="transmembrane region" description="Helical" evidence="1">
    <location>
        <begin position="306"/>
        <end position="325"/>
    </location>
</feature>
<feature type="transmembrane region" description="Helical" evidence="1">
    <location>
        <begin position="104"/>
        <end position="127"/>
    </location>
</feature>
<feature type="transmembrane region" description="Helical" evidence="1">
    <location>
        <begin position="232"/>
        <end position="252"/>
    </location>
</feature>
<dbReference type="EMBL" id="LVLH01000020">
    <property type="protein sequence ID" value="OAB49074.1"/>
    <property type="molecule type" value="Genomic_DNA"/>
</dbReference>
<comment type="caution">
    <text evidence="2">The sequence shown here is derived from an EMBL/GenBank/DDBJ whole genome shotgun (WGS) entry which is preliminary data.</text>
</comment>
<feature type="transmembrane region" description="Helical" evidence="1">
    <location>
        <begin position="20"/>
        <end position="39"/>
    </location>
</feature>
<sequence length="480" mass="55750">MNNTTRQKKFFQLDWNKTGWKTVILVSVFSVLLLIFFTFNRYIGSSKVKETNEVFLGYSNLFNFSNITFKSRNFAVLIAIVLTFSNLIYATYSAYRLWTKHFKIIYLNLINFWFYLLAATSVILLVIMPIQSNFQVFGLVYFAIPLLITLLSNLILQSLIYKENKKLNPSQKTLVLMPLISLIIKNIIFITGFVLLIYITKGTNKIDTLLSSENANYKKIDLIFNTKNNTSWIFISWIAIFLIAALILNLYPLWKKNNKFENNLLLKDLLLFGLTTLLATLIFAAANLINLKNANGIFTQFNTNHLVYGLSLLFFITIFVGYILVDKILIKNNQLKLNSFIFLIANFIVIVYTLTIRIINFDKINNYLIPLFLALYFIGVFVYKKYFSNQKEIFTFVLITTLLSFILFFQTLDLLMSNQENNLLSSIFVLFNLIDLLLLALALIIFIPILSLIANWFKLFIYVLINQKNQKLKKEVGKNV</sequence>
<feature type="transmembrane region" description="Helical" evidence="1">
    <location>
        <begin position="364"/>
        <end position="383"/>
    </location>
</feature>
<feature type="transmembrane region" description="Helical" evidence="1">
    <location>
        <begin position="74"/>
        <end position="92"/>
    </location>
</feature>
<keyword evidence="3" id="KW-1185">Reference proteome</keyword>
<accession>A0A168RKU0</accession>
<evidence type="ECO:0000313" key="2">
    <source>
        <dbReference type="EMBL" id="OAB49074.1"/>
    </source>
</evidence>
<dbReference type="AlphaFoldDB" id="A0A168RKU0"/>
<protein>
    <submittedName>
        <fullName evidence="2">Uncharacterized protein</fullName>
    </submittedName>
</protein>
<feature type="transmembrane region" description="Helical" evidence="1">
    <location>
        <begin position="395"/>
        <end position="416"/>
    </location>
</feature>
<gene>
    <name evidence="2" type="ORF">MGALLINA_01090</name>
</gene>
<feature type="transmembrane region" description="Helical" evidence="1">
    <location>
        <begin position="264"/>
        <end position="286"/>
    </location>
</feature>
<evidence type="ECO:0000313" key="3">
    <source>
        <dbReference type="Proteomes" id="UP000076983"/>
    </source>
</evidence>
<dbReference type="STRING" id="29557.MGALLINA_01090"/>
<dbReference type="PATRIC" id="fig|29557.3.peg.100"/>
<dbReference type="OrthoDB" id="9974115at2"/>
<keyword evidence="1" id="KW-1133">Transmembrane helix</keyword>
<evidence type="ECO:0000256" key="1">
    <source>
        <dbReference type="SAM" id="Phobius"/>
    </source>
</evidence>
<dbReference type="RefSeq" id="WP_063625907.1">
    <property type="nucleotide sequence ID" value="NZ_LVLH01000020.1"/>
</dbReference>
<organism evidence="2 3">
    <name type="scientific">Mycoplasmopsis gallinarum</name>
    <dbReference type="NCBI Taxonomy" id="29557"/>
    <lineage>
        <taxon>Bacteria</taxon>
        <taxon>Bacillati</taxon>
        <taxon>Mycoplasmatota</taxon>
        <taxon>Mycoplasmoidales</taxon>
        <taxon>Metamycoplasmataceae</taxon>
        <taxon>Mycoplasmopsis</taxon>
    </lineage>
</organism>